<organism evidence="2 3">
    <name type="scientific">Vigna mungo</name>
    <name type="common">Black gram</name>
    <name type="synonym">Phaseolus mungo</name>
    <dbReference type="NCBI Taxonomy" id="3915"/>
    <lineage>
        <taxon>Eukaryota</taxon>
        <taxon>Viridiplantae</taxon>
        <taxon>Streptophyta</taxon>
        <taxon>Embryophyta</taxon>
        <taxon>Tracheophyta</taxon>
        <taxon>Spermatophyta</taxon>
        <taxon>Magnoliopsida</taxon>
        <taxon>eudicotyledons</taxon>
        <taxon>Gunneridae</taxon>
        <taxon>Pentapetalae</taxon>
        <taxon>rosids</taxon>
        <taxon>fabids</taxon>
        <taxon>Fabales</taxon>
        <taxon>Fabaceae</taxon>
        <taxon>Papilionoideae</taxon>
        <taxon>50 kb inversion clade</taxon>
        <taxon>NPAAA clade</taxon>
        <taxon>indigoferoid/millettioid clade</taxon>
        <taxon>Phaseoleae</taxon>
        <taxon>Vigna</taxon>
    </lineage>
</organism>
<evidence type="ECO:0000256" key="1">
    <source>
        <dbReference type="SAM" id="MobiDB-lite"/>
    </source>
</evidence>
<reference evidence="2 3" key="1">
    <citation type="journal article" date="2023" name="Life. Sci Alliance">
        <title>Evolutionary insights into 3D genome organization and epigenetic landscape of Vigna mungo.</title>
        <authorList>
            <person name="Junaid A."/>
            <person name="Singh B."/>
            <person name="Bhatia S."/>
        </authorList>
    </citation>
    <scope>NUCLEOTIDE SEQUENCE [LARGE SCALE GENOMIC DNA]</scope>
    <source>
        <strain evidence="2">Urdbean</strain>
    </source>
</reference>
<evidence type="ECO:0000313" key="3">
    <source>
        <dbReference type="Proteomes" id="UP001374535"/>
    </source>
</evidence>
<accession>A0AAQ3MNW1</accession>
<feature type="region of interest" description="Disordered" evidence="1">
    <location>
        <begin position="103"/>
        <end position="125"/>
    </location>
</feature>
<proteinExistence type="predicted"/>
<protein>
    <submittedName>
        <fullName evidence="2">Uncharacterized protein</fullName>
    </submittedName>
</protein>
<keyword evidence="3" id="KW-1185">Reference proteome</keyword>
<dbReference type="AlphaFoldDB" id="A0AAQ3MNW1"/>
<dbReference type="EMBL" id="CP144691">
    <property type="protein sequence ID" value="WVY94582.1"/>
    <property type="molecule type" value="Genomic_DNA"/>
</dbReference>
<dbReference type="Proteomes" id="UP001374535">
    <property type="component" value="Chromosome 10"/>
</dbReference>
<sequence>MDSKCVSFSVTFLSPIQFHYLYPIHSFVIPLLQVFQFQLYSLTSVPPHQQKVPIRLRNSQFFSRIFSSSFLNFDSLLTLHRFLEPNKILQSPLILISSPFLTNSDSSRSRTPKRNRNRNKDIPIC</sequence>
<name>A0AAQ3MNW1_VIGMU</name>
<evidence type="ECO:0000313" key="2">
    <source>
        <dbReference type="EMBL" id="WVY94582.1"/>
    </source>
</evidence>
<gene>
    <name evidence="2" type="ORF">V8G54_033670</name>
</gene>